<sequence>MHRYQKVAPKDKGKGKVSIEVALKSFKPEHNATAFFTTDKVFKIEATVDAKVYSKLVPALKEEDIEMPPKIEKSKGHFKVKLKKKRDFSIQKTFFTA</sequence>
<reference evidence="1" key="3">
    <citation type="submission" date="2023-05" db="EMBL/GenBank/DDBJ databases">
        <authorList>
            <person name="Smith C.H."/>
        </authorList>
    </citation>
    <scope>NUCLEOTIDE SEQUENCE</scope>
    <source>
        <strain evidence="1">CHS0354</strain>
        <tissue evidence="1">Mantle</tissue>
    </source>
</reference>
<reference evidence="1" key="2">
    <citation type="journal article" date="2021" name="Genome Biol. Evol.">
        <title>Developing a high-quality reference genome for a parasitic bivalve with doubly uniparental inheritance (Bivalvia: Unionida).</title>
        <authorList>
            <person name="Smith C.H."/>
        </authorList>
    </citation>
    <scope>NUCLEOTIDE SEQUENCE</scope>
    <source>
        <strain evidence="1">CHS0354</strain>
        <tissue evidence="1">Mantle</tissue>
    </source>
</reference>
<reference evidence="1" key="1">
    <citation type="journal article" date="2021" name="Genome Biol. Evol.">
        <title>A High-Quality Reference Genome for a Parasitic Bivalve with Doubly Uniparental Inheritance (Bivalvia: Unionida).</title>
        <authorList>
            <person name="Smith C.H."/>
        </authorList>
    </citation>
    <scope>NUCLEOTIDE SEQUENCE</scope>
    <source>
        <strain evidence="1">CHS0354</strain>
    </source>
</reference>
<accession>A0AAE0T4J8</accession>
<proteinExistence type="predicted"/>
<comment type="caution">
    <text evidence="1">The sequence shown here is derived from an EMBL/GenBank/DDBJ whole genome shotgun (WGS) entry which is preliminary data.</text>
</comment>
<dbReference type="EMBL" id="JAEAOA010001410">
    <property type="protein sequence ID" value="KAK3603697.1"/>
    <property type="molecule type" value="Genomic_DNA"/>
</dbReference>
<evidence type="ECO:0000313" key="2">
    <source>
        <dbReference type="Proteomes" id="UP001195483"/>
    </source>
</evidence>
<protein>
    <submittedName>
        <fullName evidence="1">Uncharacterized protein</fullName>
    </submittedName>
</protein>
<keyword evidence="2" id="KW-1185">Reference proteome</keyword>
<dbReference type="AlphaFoldDB" id="A0AAE0T4J8"/>
<evidence type="ECO:0000313" key="1">
    <source>
        <dbReference type="EMBL" id="KAK3603697.1"/>
    </source>
</evidence>
<gene>
    <name evidence="1" type="ORF">CHS0354_023302</name>
</gene>
<name>A0AAE0T4J8_9BIVA</name>
<organism evidence="1 2">
    <name type="scientific">Potamilus streckersoni</name>
    <dbReference type="NCBI Taxonomy" id="2493646"/>
    <lineage>
        <taxon>Eukaryota</taxon>
        <taxon>Metazoa</taxon>
        <taxon>Spiralia</taxon>
        <taxon>Lophotrochozoa</taxon>
        <taxon>Mollusca</taxon>
        <taxon>Bivalvia</taxon>
        <taxon>Autobranchia</taxon>
        <taxon>Heteroconchia</taxon>
        <taxon>Palaeoheterodonta</taxon>
        <taxon>Unionida</taxon>
        <taxon>Unionoidea</taxon>
        <taxon>Unionidae</taxon>
        <taxon>Ambleminae</taxon>
        <taxon>Lampsilini</taxon>
        <taxon>Potamilus</taxon>
    </lineage>
</organism>
<dbReference type="Proteomes" id="UP001195483">
    <property type="component" value="Unassembled WGS sequence"/>
</dbReference>